<evidence type="ECO:0000256" key="7">
    <source>
        <dbReference type="ARBA" id="ARBA00022574"/>
    </source>
</evidence>
<evidence type="ECO:0000256" key="4">
    <source>
        <dbReference type="ARBA" id="ARBA00005881"/>
    </source>
</evidence>
<evidence type="ECO:0000313" key="14">
    <source>
        <dbReference type="EMBL" id="PWN92320.1"/>
    </source>
</evidence>
<dbReference type="PROSITE" id="PS50294">
    <property type="entry name" value="WD_REPEATS_REGION"/>
    <property type="match status" value="1"/>
</dbReference>
<dbReference type="Gene3D" id="2.130.10.10">
    <property type="entry name" value="YVTN repeat-like/Quinoprotein amine dehydrogenase"/>
    <property type="match status" value="4"/>
</dbReference>
<proteinExistence type="inferred from homology"/>
<dbReference type="InterPro" id="IPR015943">
    <property type="entry name" value="WD40/YVTN_repeat-like_dom_sf"/>
</dbReference>
<sequence length="1296" mass="139602">MVEGQLRATSVYAASSANRVSHIADWAVARGTETLVYATHRSIATSTHLDSAHPPPTHLVPTPRGDLTVLKYSHPFSSTSDAHADPAILAGSSDGHIHLVVADNALGWKLAKTWANDDSHSGSESGAAGVAGPATSVKAKVKSDASSSKNLAPIRALGVLRPTIGDHVDSGAGAAKYLFVSASSDGVVRVWSSLQSGDGLELLQTLSIGNIGSQARTEVLPLDIALVRMPGKGDQVLMAIAGTHSKIDLWLGSDKPSSFKPLFSLSGHTDWVRSLDFCTSSLTPSSRPTMMLASASQDGTVRLWRLQATDEGSEAIRPEVPRPDQDEFDRLASEIEGTQRQEDRDEANITTRAQTFFSGDSKRWQVKLDALLFGHEGWVTGLRWAPPDCARREQAAALLTSSADNSIILWTPSSSLSSSSSSLTSGRFPSFEEAELDTKATKDDIWVAAHRFGELGGTGSAANGMYGAAWKPQATSENPAVMAHGYGGAIHIWSKEKGGSVSDWQPRPAKGGHFASASSVRWEPRGDYLISGGFDKTTRLHGRFRERLPNPMLSTSKQHGSQRRDDENAKGQSSWHEIARPQTHGYEIVGLSWLSRLIFASAGDEKIVRVFEAPQGFVDSAVNLATVTCSFRSQGAEGEVVVAVYLPTLGHLRNPAHLARPVREATLHACCCDPPRRVSVLAISPVFSRRSGRGEGPPALSFEDAEAFLKWSYAQAWGVAVQRQRLQTDVDVLCVADEFAQACLDDKISGGISSVWLVDEPSSLPPASVLDTTKISRERVHGILPSSSPSPAPTHEDSASLPQHRNIAMGGTFDHLHAGHKILLSMAAMTATERIIAAVTDDSMLTKKKYAEILESLDERMRRVDAFLELFGRAYNPSGAVKRDVSKLTDVAGPAGTEEDLQAIILTDETVSGGDYIDKVRAEKGLKALSRLSIGVLGSGGETEVKGKDAAELAAAKVGSSYIREWLAKKGQAGKENAGKDEDDFDGSKRTRRPVGASVPPLGLSNRAVYDSGALLEDEPPSESGQAVGKSQRSISLELSKPPTEETLHLSSLWSEVEKVYGHSLELLSIDAADGLIATSANARTEEQAAVRIFDTTQRFKEVQVLTGHQLGATSVRFSLGNPAGRNLLTASRDRSWRLYERDSRDDQGEKYKLVQVEEEAHSRIIYDAAWALNGDMFATASRDRQVKIWHRETSPGNEKPFRLAETIKFSHAVTALAFGQGAKLAVGLESGDVAVLLPLDESGNSGWKEALRLAQHHTEVVNELAWQPLEAWELEPGKMLASAGADGTVRIVRIE</sequence>
<evidence type="ECO:0000256" key="5">
    <source>
        <dbReference type="ARBA" id="ARBA00020267"/>
    </source>
</evidence>
<organism evidence="14 15">
    <name type="scientific">Acaromyces ingoldii</name>
    <dbReference type="NCBI Taxonomy" id="215250"/>
    <lineage>
        <taxon>Eukaryota</taxon>
        <taxon>Fungi</taxon>
        <taxon>Dikarya</taxon>
        <taxon>Basidiomycota</taxon>
        <taxon>Ustilaginomycotina</taxon>
        <taxon>Exobasidiomycetes</taxon>
        <taxon>Exobasidiales</taxon>
        <taxon>Cryptobasidiaceae</taxon>
        <taxon>Acaromyces</taxon>
    </lineage>
</organism>
<dbReference type="PROSITE" id="PS50082">
    <property type="entry name" value="WD_REPEATS_2"/>
    <property type="match status" value="2"/>
</dbReference>
<keyword evidence="7 11" id="KW-0853">WD repeat</keyword>
<dbReference type="Proteomes" id="UP000245768">
    <property type="component" value="Unassembled WGS sequence"/>
</dbReference>
<comment type="subcellular location">
    <subcellularLocation>
        <location evidence="2">Cytoplasm</location>
    </subcellularLocation>
    <subcellularLocation>
        <location evidence="1">Nucleus</location>
    </subcellularLocation>
</comment>
<evidence type="ECO:0000256" key="10">
    <source>
        <dbReference type="ARBA" id="ARBA00023242"/>
    </source>
</evidence>
<keyword evidence="9" id="KW-0677">Repeat</keyword>
<dbReference type="OrthoDB" id="27911at2759"/>
<dbReference type="EMBL" id="KZ819635">
    <property type="protein sequence ID" value="PWN92320.1"/>
    <property type="molecule type" value="Genomic_DNA"/>
</dbReference>
<dbReference type="STRING" id="215250.A0A316YRY1"/>
<comment type="similarity">
    <text evidence="4">Belongs to the WD repeat ELP2 family.</text>
</comment>
<dbReference type="GO" id="GO:0002098">
    <property type="term" value="P:tRNA wobble uridine modification"/>
    <property type="evidence" value="ECO:0007669"/>
    <property type="project" value="InterPro"/>
</dbReference>
<feature type="compositionally biased region" description="Polar residues" evidence="12">
    <location>
        <begin position="1023"/>
        <end position="1037"/>
    </location>
</feature>
<accession>A0A316YRY1</accession>
<dbReference type="SUPFAM" id="SSF52374">
    <property type="entry name" value="Nucleotidylyl transferase"/>
    <property type="match status" value="1"/>
</dbReference>
<dbReference type="PANTHER" id="PTHR44111">
    <property type="entry name" value="ELONGATOR COMPLEX PROTEIN 2"/>
    <property type="match status" value="1"/>
</dbReference>
<dbReference type="SUPFAM" id="SSF50978">
    <property type="entry name" value="WD40 repeat-like"/>
    <property type="match status" value="2"/>
</dbReference>
<evidence type="ECO:0000256" key="1">
    <source>
        <dbReference type="ARBA" id="ARBA00004123"/>
    </source>
</evidence>
<evidence type="ECO:0000256" key="6">
    <source>
        <dbReference type="ARBA" id="ARBA00022490"/>
    </source>
</evidence>
<dbReference type="GeneID" id="37045414"/>
<dbReference type="InterPro" id="IPR036322">
    <property type="entry name" value="WD40_repeat_dom_sf"/>
</dbReference>
<feature type="region of interest" description="Disordered" evidence="12">
    <location>
        <begin position="1015"/>
        <end position="1040"/>
    </location>
</feature>
<comment type="pathway">
    <text evidence="3">tRNA modification; 5-methoxycarbonylmethyl-2-thiouridine-tRNA biosynthesis.</text>
</comment>
<dbReference type="InParanoid" id="A0A316YRY1"/>
<dbReference type="GO" id="GO:0005634">
    <property type="term" value="C:nucleus"/>
    <property type="evidence" value="ECO:0007669"/>
    <property type="project" value="UniProtKB-SubCell"/>
</dbReference>
<keyword evidence="15" id="KW-1185">Reference proteome</keyword>
<dbReference type="GO" id="GO:0005737">
    <property type="term" value="C:cytoplasm"/>
    <property type="evidence" value="ECO:0007669"/>
    <property type="project" value="UniProtKB-SubCell"/>
</dbReference>
<keyword evidence="6" id="KW-0963">Cytoplasm</keyword>
<feature type="repeat" description="WD" evidence="11">
    <location>
        <begin position="1159"/>
        <end position="1190"/>
    </location>
</feature>
<gene>
    <name evidence="14" type="ORF">FA10DRAFT_278894</name>
</gene>
<dbReference type="Gene3D" id="3.40.50.620">
    <property type="entry name" value="HUPs"/>
    <property type="match status" value="1"/>
</dbReference>
<dbReference type="InterPro" id="IPR001680">
    <property type="entry name" value="WD40_rpt"/>
</dbReference>
<dbReference type="InterPro" id="IPR014729">
    <property type="entry name" value="Rossmann-like_a/b/a_fold"/>
</dbReference>
<dbReference type="SMART" id="SM00320">
    <property type="entry name" value="WD40"/>
    <property type="match status" value="9"/>
</dbReference>
<evidence type="ECO:0000313" key="15">
    <source>
        <dbReference type="Proteomes" id="UP000245768"/>
    </source>
</evidence>
<dbReference type="FunCoup" id="A0A316YRY1">
    <property type="interactions" value="461"/>
</dbReference>
<dbReference type="UniPathway" id="UPA00988"/>
<evidence type="ECO:0000256" key="12">
    <source>
        <dbReference type="SAM" id="MobiDB-lite"/>
    </source>
</evidence>
<evidence type="ECO:0000259" key="13">
    <source>
        <dbReference type="Pfam" id="PF01467"/>
    </source>
</evidence>
<dbReference type="Pfam" id="PF01467">
    <property type="entry name" value="CTP_transf_like"/>
    <property type="match status" value="1"/>
</dbReference>
<evidence type="ECO:0000256" key="8">
    <source>
        <dbReference type="ARBA" id="ARBA00022694"/>
    </source>
</evidence>
<dbReference type="PANTHER" id="PTHR44111:SF1">
    <property type="entry name" value="ELONGATOR COMPLEX PROTEIN 2"/>
    <property type="match status" value="1"/>
</dbReference>
<dbReference type="RefSeq" id="XP_025379518.1">
    <property type="nucleotide sequence ID" value="XM_025523498.1"/>
</dbReference>
<protein>
    <recommendedName>
        <fullName evidence="5">Elongator complex protein 2</fullName>
    </recommendedName>
</protein>
<evidence type="ECO:0000256" key="2">
    <source>
        <dbReference type="ARBA" id="ARBA00004496"/>
    </source>
</evidence>
<dbReference type="Pfam" id="PF00400">
    <property type="entry name" value="WD40"/>
    <property type="match status" value="6"/>
</dbReference>
<evidence type="ECO:0000256" key="3">
    <source>
        <dbReference type="ARBA" id="ARBA00005043"/>
    </source>
</evidence>
<dbReference type="InterPro" id="IPR004821">
    <property type="entry name" value="Cyt_trans-like"/>
</dbReference>
<reference evidence="14 15" key="1">
    <citation type="journal article" date="2018" name="Mol. Biol. Evol.">
        <title>Broad Genomic Sampling Reveals a Smut Pathogenic Ancestry of the Fungal Clade Ustilaginomycotina.</title>
        <authorList>
            <person name="Kijpornyongpan T."/>
            <person name="Mondo S.J."/>
            <person name="Barry K."/>
            <person name="Sandor L."/>
            <person name="Lee J."/>
            <person name="Lipzen A."/>
            <person name="Pangilinan J."/>
            <person name="LaButti K."/>
            <person name="Hainaut M."/>
            <person name="Henrissat B."/>
            <person name="Grigoriev I.V."/>
            <person name="Spatafora J.W."/>
            <person name="Aime M.C."/>
        </authorList>
    </citation>
    <scope>NUCLEOTIDE SEQUENCE [LARGE SCALE GENOMIC DNA]</scope>
    <source>
        <strain evidence="14 15">MCA 4198</strain>
    </source>
</reference>
<evidence type="ECO:0000256" key="9">
    <source>
        <dbReference type="ARBA" id="ARBA00022737"/>
    </source>
</evidence>
<name>A0A316YRY1_9BASI</name>
<keyword evidence="10" id="KW-0539">Nucleus</keyword>
<evidence type="ECO:0000256" key="11">
    <source>
        <dbReference type="PROSITE-ProRule" id="PRU00221"/>
    </source>
</evidence>
<feature type="domain" description="Cytidyltransferase-like" evidence="13">
    <location>
        <begin position="809"/>
        <end position="867"/>
    </location>
</feature>
<dbReference type="GO" id="GO:0033588">
    <property type="term" value="C:elongator holoenzyme complex"/>
    <property type="evidence" value="ECO:0007669"/>
    <property type="project" value="InterPro"/>
</dbReference>
<dbReference type="InterPro" id="IPR037289">
    <property type="entry name" value="Elp2"/>
</dbReference>
<feature type="region of interest" description="Disordered" evidence="12">
    <location>
        <begin position="972"/>
        <end position="1003"/>
    </location>
</feature>
<feature type="region of interest" description="Disordered" evidence="12">
    <location>
        <begin position="545"/>
        <end position="575"/>
    </location>
</feature>
<dbReference type="GO" id="GO:0003824">
    <property type="term" value="F:catalytic activity"/>
    <property type="evidence" value="ECO:0007669"/>
    <property type="project" value="InterPro"/>
</dbReference>
<keyword evidence="8" id="KW-0819">tRNA processing</keyword>
<feature type="repeat" description="WD" evidence="11">
    <location>
        <begin position="265"/>
        <end position="314"/>
    </location>
</feature>